<evidence type="ECO:0000313" key="4">
    <source>
        <dbReference type="Proteomes" id="UP000190341"/>
    </source>
</evidence>
<dbReference type="OrthoDB" id="8703271at2"/>
<name>A0A1T5LNN4_9GAMM</name>
<keyword evidence="4" id="KW-1185">Reference proteome</keyword>
<evidence type="ECO:0000313" key="3">
    <source>
        <dbReference type="EMBL" id="SKC77593.1"/>
    </source>
</evidence>
<keyword evidence="2" id="KW-0732">Signal</keyword>
<accession>A0A1T5LNN4</accession>
<dbReference type="STRING" id="428993.SAMN06296058_2825"/>
<organism evidence="3 4">
    <name type="scientific">Pseudoxanthomonas indica</name>
    <dbReference type="NCBI Taxonomy" id="428993"/>
    <lineage>
        <taxon>Bacteria</taxon>
        <taxon>Pseudomonadati</taxon>
        <taxon>Pseudomonadota</taxon>
        <taxon>Gammaproteobacteria</taxon>
        <taxon>Lysobacterales</taxon>
        <taxon>Lysobacteraceae</taxon>
        <taxon>Pseudoxanthomonas</taxon>
    </lineage>
</organism>
<feature type="chain" id="PRO_5013115156" description="Secreted protein" evidence="2">
    <location>
        <begin position="19"/>
        <end position="182"/>
    </location>
</feature>
<evidence type="ECO:0008006" key="5">
    <source>
        <dbReference type="Google" id="ProtNLM"/>
    </source>
</evidence>
<dbReference type="EMBL" id="FUZV01000002">
    <property type="protein sequence ID" value="SKC77593.1"/>
    <property type="molecule type" value="Genomic_DNA"/>
</dbReference>
<evidence type="ECO:0000256" key="1">
    <source>
        <dbReference type="SAM" id="MobiDB-lite"/>
    </source>
</evidence>
<evidence type="ECO:0000256" key="2">
    <source>
        <dbReference type="SAM" id="SignalP"/>
    </source>
</evidence>
<sequence>MKTIWLWALLGLAPVAMAAQPYVKLEQRLSAAQMQETGLSQLSAGQLARLNALLAEDAAQAQAREEQAASNAAATTAGASLAAGGHAASAGSSDDHDTRGRDSLIGFNDEPIRSKLVGTVQDWEPGTVFVLENGQQWKVLKGKMHLSKPLQNPDIRVIPGVAGRWFLEVQEDTPKARVYRID</sequence>
<protein>
    <recommendedName>
        <fullName evidence="5">Secreted protein</fullName>
    </recommendedName>
</protein>
<reference evidence="3 4" key="1">
    <citation type="submission" date="2017-02" db="EMBL/GenBank/DDBJ databases">
        <authorList>
            <person name="Peterson S.W."/>
        </authorList>
    </citation>
    <scope>NUCLEOTIDE SEQUENCE [LARGE SCALE GENOMIC DNA]</scope>
    <source>
        <strain evidence="3 4">P15</strain>
    </source>
</reference>
<feature type="compositionally biased region" description="Basic and acidic residues" evidence="1">
    <location>
        <begin position="93"/>
        <end position="102"/>
    </location>
</feature>
<gene>
    <name evidence="3" type="ORF">SAMN06296058_2825</name>
</gene>
<dbReference type="Proteomes" id="UP000190341">
    <property type="component" value="Unassembled WGS sequence"/>
</dbReference>
<feature type="region of interest" description="Disordered" evidence="1">
    <location>
        <begin position="84"/>
        <end position="106"/>
    </location>
</feature>
<dbReference type="RefSeq" id="WP_079725141.1">
    <property type="nucleotide sequence ID" value="NZ_BMCL01000001.1"/>
</dbReference>
<feature type="signal peptide" evidence="2">
    <location>
        <begin position="1"/>
        <end position="18"/>
    </location>
</feature>
<proteinExistence type="predicted"/>
<dbReference type="AlphaFoldDB" id="A0A1T5LNN4"/>